<dbReference type="Pfam" id="PF02769">
    <property type="entry name" value="AIRS_C"/>
    <property type="match status" value="1"/>
</dbReference>
<gene>
    <name evidence="8" type="ORF">EZS27_001649</name>
</gene>
<evidence type="ECO:0000259" key="6">
    <source>
        <dbReference type="Pfam" id="PF00586"/>
    </source>
</evidence>
<keyword evidence="4" id="KW-0547">Nucleotide-binding</keyword>
<evidence type="ECO:0000259" key="7">
    <source>
        <dbReference type="Pfam" id="PF02769"/>
    </source>
</evidence>
<dbReference type="InterPro" id="IPR036676">
    <property type="entry name" value="PurM-like_C_sf"/>
</dbReference>
<evidence type="ECO:0000313" key="8">
    <source>
        <dbReference type="EMBL" id="KAA6350952.1"/>
    </source>
</evidence>
<dbReference type="GO" id="GO:0004641">
    <property type="term" value="F:phosphoribosylformylglycinamidine cyclo-ligase activity"/>
    <property type="evidence" value="ECO:0007669"/>
    <property type="project" value="UniProtKB-EC"/>
</dbReference>
<evidence type="ECO:0000256" key="1">
    <source>
        <dbReference type="ARBA" id="ARBA00004686"/>
    </source>
</evidence>
<keyword evidence="5" id="KW-0067">ATP-binding</keyword>
<dbReference type="EC" id="6.3.3.1" evidence="2"/>
<dbReference type="SUPFAM" id="SSF56042">
    <property type="entry name" value="PurM C-terminal domain-like"/>
    <property type="match status" value="1"/>
</dbReference>
<comment type="caution">
    <text evidence="8">The sequence shown here is derived from an EMBL/GenBank/DDBJ whole genome shotgun (WGS) entry which is preliminary data.</text>
</comment>
<dbReference type="EMBL" id="SNRY01000020">
    <property type="protein sequence ID" value="KAA6350952.1"/>
    <property type="molecule type" value="Genomic_DNA"/>
</dbReference>
<dbReference type="AlphaFoldDB" id="A0A5J4SZ33"/>
<organism evidence="8">
    <name type="scientific">termite gut metagenome</name>
    <dbReference type="NCBI Taxonomy" id="433724"/>
    <lineage>
        <taxon>unclassified sequences</taxon>
        <taxon>metagenomes</taxon>
        <taxon>organismal metagenomes</taxon>
    </lineage>
</organism>
<evidence type="ECO:0000256" key="4">
    <source>
        <dbReference type="ARBA" id="ARBA00022741"/>
    </source>
</evidence>
<dbReference type="UniPathway" id="UPA00074">
    <property type="reaction ID" value="UER00129"/>
</dbReference>
<name>A0A5J4SZ33_9ZZZZ</name>
<evidence type="ECO:0000256" key="2">
    <source>
        <dbReference type="ARBA" id="ARBA00013047"/>
    </source>
</evidence>
<dbReference type="GO" id="GO:0005829">
    <property type="term" value="C:cytosol"/>
    <property type="evidence" value="ECO:0007669"/>
    <property type="project" value="TreeGrafter"/>
</dbReference>
<dbReference type="PANTHER" id="PTHR10520:SF12">
    <property type="entry name" value="TRIFUNCTIONAL PURINE BIOSYNTHETIC PROTEIN ADENOSINE-3"/>
    <property type="match status" value="1"/>
</dbReference>
<protein>
    <recommendedName>
        <fullName evidence="2">phosphoribosylformylglycinamidine cyclo-ligase</fullName>
        <ecNumber evidence="2">6.3.3.1</ecNumber>
    </recommendedName>
</protein>
<sequence>MSSQRYMMRGVSASKEDVHDAIRHIDKGIFPKAFCKIIPDILGGDPDYCNIMHADGAGTKSSLAYLYWKETGDLFVWKGIAQDALIMNIDDLLCVGATGNILVSSTIGRNKLLIPGEVISAIINGTNELVAGLREMGVDIYTTGGETADVGDLVRTIIVDSTVTCRMKRSDVIDNANIRTGDVIVGFASYGQATYEKEYNSGMGSNGLTSARHDVFAKYLATKYPESYDASLPPDLVYSGSLKLTDEVRDFPLNAGKLVLSPTRTYAPVIKKVLDTLRPHIHGMVHCSGGAQTKILNFVDSMRVIKDNLFPVPPLFKIIQEQSGTDWAEMYRVFNMGHRMEIYLPEEFAGEVIEISQDFGIDAKVVGYIEEGKKELMIRSEFGEFRY</sequence>
<dbReference type="Gene3D" id="3.90.650.10">
    <property type="entry name" value="PurM-like C-terminal domain"/>
    <property type="match status" value="1"/>
</dbReference>
<dbReference type="GO" id="GO:0006189">
    <property type="term" value="P:'de novo' IMP biosynthetic process"/>
    <property type="evidence" value="ECO:0007669"/>
    <property type="project" value="UniProtKB-UniPathway"/>
</dbReference>
<dbReference type="SUPFAM" id="SSF55326">
    <property type="entry name" value="PurM N-terminal domain-like"/>
    <property type="match status" value="1"/>
</dbReference>
<evidence type="ECO:0000256" key="3">
    <source>
        <dbReference type="ARBA" id="ARBA00022598"/>
    </source>
</evidence>
<dbReference type="GO" id="GO:0005524">
    <property type="term" value="F:ATP binding"/>
    <property type="evidence" value="ECO:0007669"/>
    <property type="project" value="UniProtKB-KW"/>
</dbReference>
<dbReference type="GO" id="GO:0004637">
    <property type="term" value="F:phosphoribosylamine-glycine ligase activity"/>
    <property type="evidence" value="ECO:0007669"/>
    <property type="project" value="TreeGrafter"/>
</dbReference>
<dbReference type="Pfam" id="PF00586">
    <property type="entry name" value="AIRS"/>
    <property type="match status" value="1"/>
</dbReference>
<dbReference type="InterPro" id="IPR004733">
    <property type="entry name" value="PurM_cligase"/>
</dbReference>
<dbReference type="InterPro" id="IPR036921">
    <property type="entry name" value="PurM-like_N_sf"/>
</dbReference>
<dbReference type="PANTHER" id="PTHR10520">
    <property type="entry name" value="TRIFUNCTIONAL PURINE BIOSYNTHETIC PROTEIN ADENOSINE-3-RELATED"/>
    <property type="match status" value="1"/>
</dbReference>
<comment type="pathway">
    <text evidence="1">Purine metabolism; IMP biosynthesis via de novo pathway; 5-amino-1-(5-phospho-D-ribosyl)imidazole from N(2)-formyl-N(1)-(5-phospho-D-ribosyl)glycinamide: step 2/2.</text>
</comment>
<dbReference type="GO" id="GO:0046084">
    <property type="term" value="P:adenine biosynthetic process"/>
    <property type="evidence" value="ECO:0007669"/>
    <property type="project" value="TreeGrafter"/>
</dbReference>
<dbReference type="InterPro" id="IPR016188">
    <property type="entry name" value="PurM-like_N"/>
</dbReference>
<feature type="domain" description="PurM-like N-terminal" evidence="6">
    <location>
        <begin position="46"/>
        <end position="166"/>
    </location>
</feature>
<keyword evidence="3 8" id="KW-0436">Ligase</keyword>
<feature type="domain" description="PurM-like C-terminal" evidence="7">
    <location>
        <begin position="223"/>
        <end position="374"/>
    </location>
</feature>
<dbReference type="InterPro" id="IPR010918">
    <property type="entry name" value="PurM-like_C_dom"/>
</dbReference>
<accession>A0A5J4SZ33</accession>
<evidence type="ECO:0000256" key="5">
    <source>
        <dbReference type="ARBA" id="ARBA00022840"/>
    </source>
</evidence>
<proteinExistence type="predicted"/>
<reference evidence="8" key="1">
    <citation type="submission" date="2019-03" db="EMBL/GenBank/DDBJ databases">
        <title>Single cell metagenomics reveals metabolic interactions within the superorganism composed of flagellate Streblomastix strix and complex community of Bacteroidetes bacteria on its surface.</title>
        <authorList>
            <person name="Treitli S.C."/>
            <person name="Kolisko M."/>
            <person name="Husnik F."/>
            <person name="Keeling P."/>
            <person name="Hampl V."/>
        </authorList>
    </citation>
    <scope>NUCLEOTIDE SEQUENCE</scope>
    <source>
        <strain evidence="8">STM</strain>
    </source>
</reference>
<dbReference type="Gene3D" id="3.30.1330.10">
    <property type="entry name" value="PurM-like, N-terminal domain"/>
    <property type="match status" value="1"/>
</dbReference>